<dbReference type="InterPro" id="IPR005516">
    <property type="entry name" value="Remorin_C"/>
</dbReference>
<dbReference type="EMBL" id="SWLB01000024">
    <property type="protein sequence ID" value="KAF3323117.1"/>
    <property type="molecule type" value="Genomic_DNA"/>
</dbReference>
<gene>
    <name evidence="4" type="ORF">FCM35_KLT13106</name>
</gene>
<evidence type="ECO:0000313" key="4">
    <source>
        <dbReference type="EMBL" id="KAF3323117.1"/>
    </source>
</evidence>
<feature type="region of interest" description="Disordered" evidence="2">
    <location>
        <begin position="88"/>
        <end position="118"/>
    </location>
</feature>
<feature type="domain" description="Remorin C-terminal" evidence="3">
    <location>
        <begin position="355"/>
        <end position="457"/>
    </location>
</feature>
<sequence>MEYERIHKVQTAVISPSKLRMRLLGSSNSHHGVRKKEANIIKSATASPSRLEELEFSKNSLLEHDFVESDIFKSGQLSTSKVGLAANTANSEASRQEENSTNGSENSNFEFQREERSPGQHFIPAPLVRQVPSKWNDAEKWIMNRHSMHSNPIFSKKPSAQKSQNHGANAVISNNNVRVAPELNGSANRDSGVTECGSLSGRKRGILRKKHSHMERTINATSGTGSVQSVSMRDIGTEMTPIASQEQSKAGTPVGPATPTFSPLSSIPSTPKRGPPSSSSSEATVDSRLWVQKKLRTVQTPDQELQIRTRQEIAALGLKLGKFNIATWASKEEFPEESECDNNFDEGESAKRLFEARAAVWEESQKSKLVSRYKREEVKIQAWETSQQAKFEAEKRQIEAQAEQIKFRVQQKTAKKLCATRQKVEGKQAKMEVKRSRRVARIAKEVEQIRRTGRAPTSCLRCCSWFSFGLLTK</sequence>
<evidence type="ECO:0000259" key="3">
    <source>
        <dbReference type="Pfam" id="PF03763"/>
    </source>
</evidence>
<dbReference type="PANTHER" id="PTHR31471:SF1">
    <property type="entry name" value="OS12G0613600 PROTEIN"/>
    <property type="match status" value="1"/>
</dbReference>
<evidence type="ECO:0000256" key="2">
    <source>
        <dbReference type="SAM" id="MobiDB-lite"/>
    </source>
</evidence>
<dbReference type="Proteomes" id="UP000623129">
    <property type="component" value="Unassembled WGS sequence"/>
</dbReference>
<keyword evidence="5" id="KW-1185">Reference proteome</keyword>
<accession>A0A833QQP9</accession>
<protein>
    <submittedName>
        <fullName evidence="4">Remorin, C-terminal region</fullName>
    </submittedName>
</protein>
<organism evidence="4 5">
    <name type="scientific">Carex littledalei</name>
    <dbReference type="NCBI Taxonomy" id="544730"/>
    <lineage>
        <taxon>Eukaryota</taxon>
        <taxon>Viridiplantae</taxon>
        <taxon>Streptophyta</taxon>
        <taxon>Embryophyta</taxon>
        <taxon>Tracheophyta</taxon>
        <taxon>Spermatophyta</taxon>
        <taxon>Magnoliopsida</taxon>
        <taxon>Liliopsida</taxon>
        <taxon>Poales</taxon>
        <taxon>Cyperaceae</taxon>
        <taxon>Cyperoideae</taxon>
        <taxon>Cariceae</taxon>
        <taxon>Carex</taxon>
        <taxon>Carex subgen. Euthyceras</taxon>
    </lineage>
</organism>
<feature type="region of interest" description="Disordered" evidence="2">
    <location>
        <begin position="241"/>
        <end position="286"/>
    </location>
</feature>
<dbReference type="PANTHER" id="PTHR31471">
    <property type="entry name" value="OS02G0116800 PROTEIN"/>
    <property type="match status" value="1"/>
</dbReference>
<dbReference type="Pfam" id="PF03763">
    <property type="entry name" value="Remorin_C"/>
    <property type="match status" value="1"/>
</dbReference>
<comment type="caution">
    <text evidence="4">The sequence shown here is derived from an EMBL/GenBank/DDBJ whole genome shotgun (WGS) entry which is preliminary data.</text>
</comment>
<proteinExistence type="inferred from homology"/>
<feature type="compositionally biased region" description="Polar residues" evidence="2">
    <location>
        <begin position="259"/>
        <end position="269"/>
    </location>
</feature>
<dbReference type="AlphaFoldDB" id="A0A833QQP9"/>
<reference evidence="4" key="1">
    <citation type="submission" date="2020-01" db="EMBL/GenBank/DDBJ databases">
        <title>Genome sequence of Kobresia littledalei, the first chromosome-level genome in the family Cyperaceae.</title>
        <authorList>
            <person name="Qu G."/>
        </authorList>
    </citation>
    <scope>NUCLEOTIDE SEQUENCE</scope>
    <source>
        <strain evidence="4">C.B.Clarke</strain>
        <tissue evidence="4">Leaf</tissue>
    </source>
</reference>
<feature type="compositionally biased region" description="Low complexity" evidence="2">
    <location>
        <begin position="99"/>
        <end position="110"/>
    </location>
</feature>
<comment type="similarity">
    <text evidence="1">Belongs to the remorin family.</text>
</comment>
<evidence type="ECO:0000256" key="1">
    <source>
        <dbReference type="ARBA" id="ARBA00005711"/>
    </source>
</evidence>
<evidence type="ECO:0000313" key="5">
    <source>
        <dbReference type="Proteomes" id="UP000623129"/>
    </source>
</evidence>
<name>A0A833QQP9_9POAL</name>
<dbReference type="OrthoDB" id="1900877at2759"/>